<evidence type="ECO:0000313" key="14">
    <source>
        <dbReference type="Proteomes" id="UP000594638"/>
    </source>
</evidence>
<evidence type="ECO:0000256" key="3">
    <source>
        <dbReference type="ARBA" id="ARBA00022475"/>
    </source>
</evidence>
<dbReference type="PANTHER" id="PTHR32077:SF65">
    <property type="entry name" value="FASCICLIN-LIKE ARABINOGALACTAN PROTEIN 11"/>
    <property type="match status" value="1"/>
</dbReference>
<dbReference type="EMBL" id="CACTIH010001901">
    <property type="protein sequence ID" value="CAA2968240.1"/>
    <property type="molecule type" value="Genomic_DNA"/>
</dbReference>
<accession>A0A8S0QGZ6</accession>
<dbReference type="OrthoDB" id="286301at2759"/>
<name>A0A8S0QGZ6_OLEEU</name>
<feature type="region of interest" description="Disordered" evidence="10">
    <location>
        <begin position="185"/>
        <end position="217"/>
    </location>
</feature>
<keyword evidence="7" id="KW-0472">Membrane</keyword>
<dbReference type="GO" id="GO:0009834">
    <property type="term" value="P:plant-type secondary cell wall biogenesis"/>
    <property type="evidence" value="ECO:0007669"/>
    <property type="project" value="UniProtKB-ARBA"/>
</dbReference>
<dbReference type="Gene3D" id="2.30.180.10">
    <property type="entry name" value="FAS1 domain"/>
    <property type="match status" value="1"/>
</dbReference>
<proteinExistence type="inferred from homology"/>
<evidence type="ECO:0000256" key="8">
    <source>
        <dbReference type="ARBA" id="ARBA00023180"/>
    </source>
</evidence>
<evidence type="ECO:0000256" key="11">
    <source>
        <dbReference type="SAM" id="SignalP"/>
    </source>
</evidence>
<dbReference type="InterPro" id="IPR036378">
    <property type="entry name" value="FAS1_dom_sf"/>
</dbReference>
<dbReference type="Proteomes" id="UP000594638">
    <property type="component" value="Unassembled WGS sequence"/>
</dbReference>
<evidence type="ECO:0000259" key="12">
    <source>
        <dbReference type="PROSITE" id="PS50213"/>
    </source>
</evidence>
<keyword evidence="5 11" id="KW-0732">Signal</keyword>
<evidence type="ECO:0000256" key="1">
    <source>
        <dbReference type="ARBA" id="ARBA00004609"/>
    </source>
</evidence>
<evidence type="ECO:0000256" key="9">
    <source>
        <dbReference type="ARBA" id="ARBA00024686"/>
    </source>
</evidence>
<dbReference type="InterPro" id="IPR000782">
    <property type="entry name" value="FAS1_domain"/>
</dbReference>
<gene>
    <name evidence="13" type="ORF">OLEA9_A024296</name>
</gene>
<feature type="signal peptide" evidence="11">
    <location>
        <begin position="1"/>
        <end position="26"/>
    </location>
</feature>
<evidence type="ECO:0000256" key="10">
    <source>
        <dbReference type="SAM" id="MobiDB-lite"/>
    </source>
</evidence>
<keyword evidence="4" id="KW-0336">GPI-anchor</keyword>
<evidence type="ECO:0000256" key="4">
    <source>
        <dbReference type="ARBA" id="ARBA00022622"/>
    </source>
</evidence>
<keyword evidence="3" id="KW-1003">Cell membrane</keyword>
<comment type="caution">
    <text evidence="13">The sequence shown here is derived from an EMBL/GenBank/DDBJ whole genome shotgun (WGS) entry which is preliminary data.</text>
</comment>
<dbReference type="PANTHER" id="PTHR32077">
    <property type="entry name" value="FASCICLIN-LIKE ARABINOGALACTAN PROTEIN"/>
    <property type="match status" value="1"/>
</dbReference>
<comment type="subcellular location">
    <subcellularLocation>
        <location evidence="1">Cell membrane</location>
        <topology evidence="1">Lipid-anchor</topology>
        <topology evidence="1">GPI-anchor</topology>
    </subcellularLocation>
</comment>
<dbReference type="InterPro" id="IPR045003">
    <property type="entry name" value="FLA_A"/>
</dbReference>
<evidence type="ECO:0000256" key="6">
    <source>
        <dbReference type="ARBA" id="ARBA00022974"/>
    </source>
</evidence>
<dbReference type="Pfam" id="PF02469">
    <property type="entry name" value="Fasciclin"/>
    <property type="match status" value="1"/>
</dbReference>
<evidence type="ECO:0000313" key="13">
    <source>
        <dbReference type="EMBL" id="CAA2968240.1"/>
    </source>
</evidence>
<dbReference type="SUPFAM" id="SSF82153">
    <property type="entry name" value="FAS1 domain"/>
    <property type="match status" value="1"/>
</dbReference>
<dbReference type="GO" id="GO:0005886">
    <property type="term" value="C:plasma membrane"/>
    <property type="evidence" value="ECO:0007669"/>
    <property type="project" value="UniProtKB-SubCell"/>
</dbReference>
<dbReference type="Gramene" id="OE9A024296T1">
    <property type="protein sequence ID" value="OE9A024296C1"/>
    <property type="gene ID" value="OE9A024296"/>
</dbReference>
<evidence type="ECO:0000256" key="7">
    <source>
        <dbReference type="ARBA" id="ARBA00023136"/>
    </source>
</evidence>
<keyword evidence="14" id="KW-1185">Reference proteome</keyword>
<keyword evidence="6" id="KW-0654">Proteoglycan</keyword>
<comment type="similarity">
    <text evidence="2">Belongs to the fasciclin-like AGP family.</text>
</comment>
<evidence type="ECO:0000256" key="5">
    <source>
        <dbReference type="ARBA" id="ARBA00022729"/>
    </source>
</evidence>
<keyword evidence="4" id="KW-0449">Lipoprotein</keyword>
<dbReference type="SMART" id="SM00554">
    <property type="entry name" value="FAS1"/>
    <property type="match status" value="1"/>
</dbReference>
<dbReference type="AlphaFoldDB" id="A0A8S0QGZ6"/>
<dbReference type="FunFam" id="2.30.180.10:FF:000006">
    <property type="entry name" value="Fasciclin-like arabinogalactan protein 11"/>
    <property type="match status" value="1"/>
</dbReference>
<feature type="chain" id="PRO_5035949792" description="FAS1 domain-containing protein" evidence="11">
    <location>
        <begin position="27"/>
        <end position="243"/>
    </location>
</feature>
<organism evidence="13 14">
    <name type="scientific">Olea europaea subsp. europaea</name>
    <dbReference type="NCBI Taxonomy" id="158383"/>
    <lineage>
        <taxon>Eukaryota</taxon>
        <taxon>Viridiplantae</taxon>
        <taxon>Streptophyta</taxon>
        <taxon>Embryophyta</taxon>
        <taxon>Tracheophyta</taxon>
        <taxon>Spermatophyta</taxon>
        <taxon>Magnoliopsida</taxon>
        <taxon>eudicotyledons</taxon>
        <taxon>Gunneridae</taxon>
        <taxon>Pentapetalae</taxon>
        <taxon>asterids</taxon>
        <taxon>lamiids</taxon>
        <taxon>Lamiales</taxon>
        <taxon>Oleaceae</taxon>
        <taxon>Oleeae</taxon>
        <taxon>Olea</taxon>
    </lineage>
</organism>
<keyword evidence="8" id="KW-0325">Glycoprotein</keyword>
<comment type="function">
    <text evidence="9">May be a cell surface adhesion protein.</text>
</comment>
<evidence type="ECO:0000256" key="2">
    <source>
        <dbReference type="ARBA" id="ARBA00007843"/>
    </source>
</evidence>
<sequence length="243" mass="26251">MEQIFSTFPLVFFFLLFFIYSTPTLSQSPAPAPGPPGPADIIAILQKARQYTTFIRLLKTTQVSDQLNTQLSKSNEGLTVFAPTDAAFTSLKPGTLNSLSDQQKVELIQFHVLPSFFSVSQFQTTSNPLRTQVGNDGQFPLNVTATGNQVNITTDMVNATVANTVYTDNQLAVYQVDKVLLPHGLFAPPPPAPAPAKPKKQEASSSSPTDDTARVDTSGGIHLSQHAFRAMSSLVLVLGAFCF</sequence>
<feature type="compositionally biased region" description="Pro residues" evidence="10">
    <location>
        <begin position="187"/>
        <end position="196"/>
    </location>
</feature>
<dbReference type="GO" id="GO:0098552">
    <property type="term" value="C:side of membrane"/>
    <property type="evidence" value="ECO:0007669"/>
    <property type="project" value="UniProtKB-KW"/>
</dbReference>
<feature type="domain" description="FAS1" evidence="12">
    <location>
        <begin position="38"/>
        <end position="180"/>
    </location>
</feature>
<dbReference type="PROSITE" id="PS50213">
    <property type="entry name" value="FAS1"/>
    <property type="match status" value="1"/>
</dbReference>
<reference evidence="13 14" key="1">
    <citation type="submission" date="2019-12" db="EMBL/GenBank/DDBJ databases">
        <authorList>
            <person name="Alioto T."/>
            <person name="Alioto T."/>
            <person name="Gomez Garrido J."/>
        </authorList>
    </citation>
    <scope>NUCLEOTIDE SEQUENCE [LARGE SCALE GENOMIC DNA]</scope>
</reference>
<protein>
    <recommendedName>
        <fullName evidence="12">FAS1 domain-containing protein</fullName>
    </recommendedName>
</protein>